<dbReference type="EMBL" id="GBRH01282760">
    <property type="protein sequence ID" value="JAD15135.1"/>
    <property type="molecule type" value="Transcribed_RNA"/>
</dbReference>
<dbReference type="AlphaFoldDB" id="A0A0A8XR75"/>
<proteinExistence type="predicted"/>
<name>A0A0A8XR75_ARUDO</name>
<accession>A0A0A8XR75</accession>
<protein>
    <submittedName>
        <fullName evidence="1">Uncharacterized protein</fullName>
    </submittedName>
</protein>
<sequence length="25" mass="2728">MGEGGVCGTNKPQCLWLSDMCQKKN</sequence>
<reference evidence="1" key="2">
    <citation type="journal article" date="2015" name="Data Brief">
        <title>Shoot transcriptome of the giant reed, Arundo donax.</title>
        <authorList>
            <person name="Barrero R.A."/>
            <person name="Guerrero F.D."/>
            <person name="Moolhuijzen P."/>
            <person name="Goolsby J.A."/>
            <person name="Tidwell J."/>
            <person name="Bellgard S.E."/>
            <person name="Bellgard M.I."/>
        </authorList>
    </citation>
    <scope>NUCLEOTIDE SEQUENCE</scope>
    <source>
        <tissue evidence="1">Shoot tissue taken approximately 20 cm above the soil surface</tissue>
    </source>
</reference>
<reference evidence="1" key="1">
    <citation type="submission" date="2014-09" db="EMBL/GenBank/DDBJ databases">
        <authorList>
            <person name="Magalhaes I.L.F."/>
            <person name="Oliveira U."/>
            <person name="Santos F.R."/>
            <person name="Vidigal T.H.D.A."/>
            <person name="Brescovit A.D."/>
            <person name="Santos A.J."/>
        </authorList>
    </citation>
    <scope>NUCLEOTIDE SEQUENCE</scope>
    <source>
        <tissue evidence="1">Shoot tissue taken approximately 20 cm above the soil surface</tissue>
    </source>
</reference>
<organism evidence="1">
    <name type="scientific">Arundo donax</name>
    <name type="common">Giant reed</name>
    <name type="synonym">Donax arundinaceus</name>
    <dbReference type="NCBI Taxonomy" id="35708"/>
    <lineage>
        <taxon>Eukaryota</taxon>
        <taxon>Viridiplantae</taxon>
        <taxon>Streptophyta</taxon>
        <taxon>Embryophyta</taxon>
        <taxon>Tracheophyta</taxon>
        <taxon>Spermatophyta</taxon>
        <taxon>Magnoliopsida</taxon>
        <taxon>Liliopsida</taxon>
        <taxon>Poales</taxon>
        <taxon>Poaceae</taxon>
        <taxon>PACMAD clade</taxon>
        <taxon>Arundinoideae</taxon>
        <taxon>Arundineae</taxon>
        <taxon>Arundo</taxon>
    </lineage>
</organism>
<evidence type="ECO:0000313" key="1">
    <source>
        <dbReference type="EMBL" id="JAD15135.1"/>
    </source>
</evidence>